<protein>
    <submittedName>
        <fullName evidence="4">CPBP family intramembrane metalloprotease</fullName>
    </submittedName>
</protein>
<evidence type="ECO:0000256" key="1">
    <source>
        <dbReference type="ARBA" id="ARBA00009067"/>
    </source>
</evidence>
<keyword evidence="2" id="KW-0472">Membrane</keyword>
<keyword evidence="4" id="KW-0378">Hydrolase</keyword>
<keyword evidence="4" id="KW-0482">Metalloprotease</keyword>
<feature type="transmembrane region" description="Helical" evidence="2">
    <location>
        <begin position="101"/>
        <end position="124"/>
    </location>
</feature>
<evidence type="ECO:0000313" key="4">
    <source>
        <dbReference type="EMBL" id="QGN29388.1"/>
    </source>
</evidence>
<keyword evidence="5" id="KW-0614">Plasmid</keyword>
<evidence type="ECO:0000259" key="3">
    <source>
        <dbReference type="Pfam" id="PF02517"/>
    </source>
</evidence>
<dbReference type="GO" id="GO:0008237">
    <property type="term" value="F:metallopeptidase activity"/>
    <property type="evidence" value="ECO:0007669"/>
    <property type="project" value="UniProtKB-KW"/>
</dbReference>
<dbReference type="EMBL" id="CP046125">
    <property type="protein sequence ID" value="QGN31344.1"/>
    <property type="molecule type" value="Genomic_DNA"/>
</dbReference>
<evidence type="ECO:0000313" key="6">
    <source>
        <dbReference type="Proteomes" id="UP000422837"/>
    </source>
</evidence>
<keyword evidence="2" id="KW-0812">Transmembrane</keyword>
<geneLocation type="plasmid" evidence="5 6">
    <name>unnamed2</name>
</geneLocation>
<name>A0ABD6Z057_ENTCA</name>
<evidence type="ECO:0000256" key="2">
    <source>
        <dbReference type="SAM" id="Phobius"/>
    </source>
</evidence>
<evidence type="ECO:0000313" key="5">
    <source>
        <dbReference type="EMBL" id="QGN31344.1"/>
    </source>
</evidence>
<dbReference type="InterPro" id="IPR003675">
    <property type="entry name" value="Rce1/LyrA-like_dom"/>
</dbReference>
<dbReference type="Proteomes" id="UP000422837">
    <property type="component" value="Chromosome"/>
</dbReference>
<dbReference type="GO" id="GO:0004175">
    <property type="term" value="F:endopeptidase activity"/>
    <property type="evidence" value="ECO:0007669"/>
    <property type="project" value="UniProtKB-ARBA"/>
</dbReference>
<proteinExistence type="inferred from homology"/>
<organism evidence="4 6">
    <name type="scientific">Enterococcus casseliflavus</name>
    <name type="common">Enterococcus flavescens</name>
    <dbReference type="NCBI Taxonomy" id="37734"/>
    <lineage>
        <taxon>Bacteria</taxon>
        <taxon>Bacillati</taxon>
        <taxon>Bacillota</taxon>
        <taxon>Bacilli</taxon>
        <taxon>Lactobacillales</taxon>
        <taxon>Enterococcaceae</taxon>
        <taxon>Enterococcus</taxon>
    </lineage>
</organism>
<keyword evidence="2" id="KW-1133">Transmembrane helix</keyword>
<comment type="similarity">
    <text evidence="1">Belongs to the UPF0177 family.</text>
</comment>
<dbReference type="EMBL" id="CP046123">
    <property type="protein sequence ID" value="QGN29388.1"/>
    <property type="molecule type" value="Genomic_DNA"/>
</dbReference>
<keyword evidence="4" id="KW-0645">Protease</keyword>
<accession>A0ABD6Z057</accession>
<feature type="domain" description="CAAX prenyl protease 2/Lysostaphin resistance protein A-like" evidence="3">
    <location>
        <begin position="68"/>
        <end position="152"/>
    </location>
</feature>
<dbReference type="Pfam" id="PF02517">
    <property type="entry name" value="Rce1-like"/>
    <property type="match status" value="1"/>
</dbReference>
<dbReference type="Proteomes" id="UP000422837">
    <property type="component" value="Plasmid unnamed2"/>
</dbReference>
<dbReference type="GO" id="GO:0080120">
    <property type="term" value="P:CAAX-box protein maturation"/>
    <property type="evidence" value="ECO:0007669"/>
    <property type="project" value="UniProtKB-ARBA"/>
</dbReference>
<sequence>MDESKRLINHLDWYDLRQDLVPHSVPTVETGLKLWIDWLSERTEDYRFTLMHPMLPRLPEARHGISISAATFSIVMAPIIEEYLMRVKLLPFLIRRTNLPAAVFFSSFIFSVLNGQVFLLPYFLNSLVYSWVALKTKKAYGSMIVHSSYNFIALIPGA</sequence>
<dbReference type="AlphaFoldDB" id="A0ABD6Z057"/>
<reference evidence="4 6" key="1">
    <citation type="submission" date="2019-11" db="EMBL/GenBank/DDBJ databases">
        <title>Detection and genome characteristic of a blood enterococcus casselifavus isolate from Zhengzhou,china.</title>
        <authorList>
            <person name="Wen P."/>
        </authorList>
    </citation>
    <scope>NUCLEOTIDE SEQUENCE [LARGE SCALE GENOMIC DNA]</scope>
    <source>
        <strain evidence="4 6">EC291</strain>
        <plasmid evidence="5 6">unnamed2</plasmid>
    </source>
</reference>
<gene>
    <name evidence="4" type="ORF">GFU50_07645</name>
    <name evidence="5" type="ORF">GFU50_17785</name>
</gene>